<name>A0AB73MYZ6_BIFAD</name>
<accession>A0AB73MYZ6</accession>
<dbReference type="RefSeq" id="WP_182312125.1">
    <property type="nucleotide sequence ID" value="NZ_DAWCYA010000002.1"/>
</dbReference>
<evidence type="ECO:0000313" key="1">
    <source>
        <dbReference type="EMBL" id="OQM57301.1"/>
    </source>
</evidence>
<proteinExistence type="predicted"/>
<comment type="caution">
    <text evidence="1">The sequence shown here is derived from an EMBL/GenBank/DDBJ whole genome shotgun (WGS) entry which is preliminary data.</text>
</comment>
<evidence type="ECO:0000313" key="2">
    <source>
        <dbReference type="Proteomes" id="UP000192714"/>
    </source>
</evidence>
<dbReference type="EMBL" id="NAQF01000007">
    <property type="protein sequence ID" value="OQM57301.1"/>
    <property type="molecule type" value="Genomic_DNA"/>
</dbReference>
<sequence length="56" mass="6356">MYEFTVRPTPQGYVAVTITPTMDGRKRPGRVYAFSCNEARTLFRELYLALCAAPPE</sequence>
<gene>
    <name evidence="1" type="ORF">B5789_1539</name>
</gene>
<reference evidence="1 2" key="1">
    <citation type="submission" date="2017-03" db="EMBL/GenBank/DDBJ databases">
        <title>Maternal inheritance of bifidobacteria.</title>
        <authorList>
            <person name="Lugli G.A."/>
            <person name="Duranti S."/>
            <person name="Milani C."/>
            <person name="Mancabelli L."/>
        </authorList>
    </citation>
    <scope>NUCLEOTIDE SEQUENCE [LARGE SCALE GENOMIC DNA]</scope>
    <source>
        <strain evidence="1 2">1892B</strain>
    </source>
</reference>
<protein>
    <submittedName>
        <fullName evidence="1">Uncharacterized protein</fullName>
    </submittedName>
</protein>
<dbReference type="Proteomes" id="UP000192714">
    <property type="component" value="Unassembled WGS sequence"/>
</dbReference>
<dbReference type="AlphaFoldDB" id="A0AB73MYZ6"/>
<organism evidence="1 2">
    <name type="scientific">Bifidobacterium adolescentis</name>
    <dbReference type="NCBI Taxonomy" id="1680"/>
    <lineage>
        <taxon>Bacteria</taxon>
        <taxon>Bacillati</taxon>
        <taxon>Actinomycetota</taxon>
        <taxon>Actinomycetes</taxon>
        <taxon>Bifidobacteriales</taxon>
        <taxon>Bifidobacteriaceae</taxon>
        <taxon>Bifidobacterium</taxon>
    </lineage>
</organism>